<protein>
    <submittedName>
        <fullName evidence="1">Siphovirus Gp157 family protein</fullName>
    </submittedName>
</protein>
<gene>
    <name evidence="1" type="ORF">P1A27_14825</name>
</gene>
<dbReference type="RefSeq" id="WP_202808969.1">
    <property type="nucleotide sequence ID" value="NZ_CP068576.1"/>
</dbReference>
<proteinExistence type="predicted"/>
<comment type="caution">
    <text evidence="1">The sequence shown here is derived from an EMBL/GenBank/DDBJ whole genome shotgun (WGS) entry which is preliminary data.</text>
</comment>
<accession>A0AAW7AKV4</accession>
<evidence type="ECO:0000313" key="1">
    <source>
        <dbReference type="EMBL" id="MDK9867197.1"/>
    </source>
</evidence>
<sequence>MSTLFNLTDNYKQVYDLIAEQGDEQALNDTLESINDALEDKADGYVSVIKSLESDNKAIDDEIKRLQQRKTTNKNGIDRLKESLKVYMEATGKTKFKTALNSYNIQNNPPSLNVIEEKHIPSDFWLSQAPKLDKKALLKRIKENDDVDGVEIKQTQSLRVR</sequence>
<dbReference type="AlphaFoldDB" id="A0AAW7AKV4"/>
<organism evidence="1 2">
    <name type="scientific">Staphylococcus equorum</name>
    <dbReference type="NCBI Taxonomy" id="246432"/>
    <lineage>
        <taxon>Bacteria</taxon>
        <taxon>Bacillati</taxon>
        <taxon>Bacillota</taxon>
        <taxon>Bacilli</taxon>
        <taxon>Bacillales</taxon>
        <taxon>Staphylococcaceae</taxon>
        <taxon>Staphylococcus</taxon>
    </lineage>
</organism>
<reference evidence="1" key="2">
    <citation type="submission" date="2023-03" db="EMBL/GenBank/DDBJ databases">
        <authorList>
            <person name="Vazquez L."/>
            <person name="Rodriguez J."/>
            <person name="Mayo B."/>
            <person name="Florez A.B."/>
        </authorList>
    </citation>
    <scope>NUCLEOTIDE SEQUENCE</scope>
    <source>
        <strain evidence="1">5A3I</strain>
    </source>
</reference>
<dbReference type="Pfam" id="PF05565">
    <property type="entry name" value="Sipho_Gp157"/>
    <property type="match status" value="1"/>
</dbReference>
<reference evidence="1" key="1">
    <citation type="journal article" date="2023" name="Int. J. Mol. Sci.">
        <title>Antibiotic Resistance/Susceptibility Profiles of Staphylococcus equorum Strains from Cheese, and Genome Analysis for Antibiotic Resistance Genes.</title>
        <authorList>
            <person name="Vazquez L."/>
            <person name="Srednik M.E."/>
            <person name="Rodriguez J."/>
            <person name="Florez A.B."/>
            <person name="Mayo B."/>
        </authorList>
    </citation>
    <scope>NUCLEOTIDE SEQUENCE</scope>
    <source>
        <strain evidence="1">5A3I</strain>
    </source>
</reference>
<dbReference type="Proteomes" id="UP001174037">
    <property type="component" value="Unassembled WGS sequence"/>
</dbReference>
<dbReference type="EMBL" id="JARGCK010000034">
    <property type="protein sequence ID" value="MDK9867197.1"/>
    <property type="molecule type" value="Genomic_DNA"/>
</dbReference>
<dbReference type="InterPro" id="IPR008840">
    <property type="entry name" value="Sipho_Gp157"/>
</dbReference>
<evidence type="ECO:0000313" key="2">
    <source>
        <dbReference type="Proteomes" id="UP001174037"/>
    </source>
</evidence>
<name>A0AAW7AKV4_9STAP</name>